<dbReference type="OrthoDB" id="8062037at2759"/>
<dbReference type="InterPro" id="IPR013083">
    <property type="entry name" value="Znf_RING/FYVE/PHD"/>
</dbReference>
<keyword evidence="2 4" id="KW-0863">Zinc-finger</keyword>
<evidence type="ECO:0000256" key="1">
    <source>
        <dbReference type="ARBA" id="ARBA00022723"/>
    </source>
</evidence>
<dbReference type="GO" id="GO:0008270">
    <property type="term" value="F:zinc ion binding"/>
    <property type="evidence" value="ECO:0007669"/>
    <property type="project" value="UniProtKB-KW"/>
</dbReference>
<gene>
    <name evidence="7" type="ORF">HYPSUDRAFT_32081</name>
</gene>
<reference evidence="8" key="1">
    <citation type="submission" date="2014-04" db="EMBL/GenBank/DDBJ databases">
        <title>Evolutionary Origins and Diversification of the Mycorrhizal Mutualists.</title>
        <authorList>
            <consortium name="DOE Joint Genome Institute"/>
            <consortium name="Mycorrhizal Genomics Consortium"/>
            <person name="Kohler A."/>
            <person name="Kuo A."/>
            <person name="Nagy L.G."/>
            <person name="Floudas D."/>
            <person name="Copeland A."/>
            <person name="Barry K.W."/>
            <person name="Cichocki N."/>
            <person name="Veneault-Fourrey C."/>
            <person name="LaButti K."/>
            <person name="Lindquist E.A."/>
            <person name="Lipzen A."/>
            <person name="Lundell T."/>
            <person name="Morin E."/>
            <person name="Murat C."/>
            <person name="Riley R."/>
            <person name="Ohm R."/>
            <person name="Sun H."/>
            <person name="Tunlid A."/>
            <person name="Henrissat B."/>
            <person name="Grigoriev I.V."/>
            <person name="Hibbett D.S."/>
            <person name="Martin F."/>
        </authorList>
    </citation>
    <scope>NUCLEOTIDE SEQUENCE [LARGE SCALE GENOMIC DNA]</scope>
    <source>
        <strain evidence="8">FD-334 SS-4</strain>
    </source>
</reference>
<keyword evidence="3" id="KW-0862">Zinc</keyword>
<evidence type="ECO:0000256" key="5">
    <source>
        <dbReference type="SAM" id="MobiDB-lite"/>
    </source>
</evidence>
<evidence type="ECO:0000256" key="3">
    <source>
        <dbReference type="ARBA" id="ARBA00022833"/>
    </source>
</evidence>
<protein>
    <recommendedName>
        <fullName evidence="6">RING-type domain-containing protein</fullName>
    </recommendedName>
</protein>
<dbReference type="InterPro" id="IPR001841">
    <property type="entry name" value="Znf_RING"/>
</dbReference>
<dbReference type="Proteomes" id="UP000054270">
    <property type="component" value="Unassembled WGS sequence"/>
</dbReference>
<dbReference type="AlphaFoldDB" id="A0A0D2LPG5"/>
<feature type="domain" description="RING-type" evidence="6">
    <location>
        <begin position="57"/>
        <end position="127"/>
    </location>
</feature>
<feature type="region of interest" description="Disordered" evidence="5">
    <location>
        <begin position="240"/>
        <end position="260"/>
    </location>
</feature>
<name>A0A0D2LPG5_HYPSF</name>
<dbReference type="PROSITE" id="PS50089">
    <property type="entry name" value="ZF_RING_2"/>
    <property type="match status" value="1"/>
</dbReference>
<evidence type="ECO:0000313" key="8">
    <source>
        <dbReference type="Proteomes" id="UP000054270"/>
    </source>
</evidence>
<keyword evidence="1" id="KW-0479">Metal-binding</keyword>
<dbReference type="STRING" id="945553.A0A0D2LPG5"/>
<dbReference type="Pfam" id="PF00097">
    <property type="entry name" value="zf-C3HC4"/>
    <property type="match status" value="1"/>
</dbReference>
<proteinExistence type="predicted"/>
<sequence>MDPRPLPGLRTAAAAYTLVQDALMDLRSSREKIREALAALPVLGKDALADVDLEEPCPICLVSLSSILASADAAAAAAENEEGGNEGESEDTALAGVTKLVGCGHIFCRRDLTEWIRSQHGSCPTCRHTFLHIQPFSAGSDDESSDGGEYLPGADDFEDEDEDAYLDVDGFTDADADDFPVERMDVEFDRPFQLQPDGDYDDTAIPNWGESSAMGDTEMTDAGEDDFEQADQGYEWGLTDGESESMASSEAGDMTAADEEATAAVANGASARRRSALWMVQLTAVALLLFSAGSGG</sequence>
<dbReference type="InterPro" id="IPR018957">
    <property type="entry name" value="Znf_C3HC4_RING-type"/>
</dbReference>
<dbReference type="EMBL" id="KN817518">
    <property type="protein sequence ID" value="KJA30032.1"/>
    <property type="molecule type" value="Genomic_DNA"/>
</dbReference>
<organism evidence="7 8">
    <name type="scientific">Hypholoma sublateritium (strain FD-334 SS-4)</name>
    <dbReference type="NCBI Taxonomy" id="945553"/>
    <lineage>
        <taxon>Eukaryota</taxon>
        <taxon>Fungi</taxon>
        <taxon>Dikarya</taxon>
        <taxon>Basidiomycota</taxon>
        <taxon>Agaricomycotina</taxon>
        <taxon>Agaricomycetes</taxon>
        <taxon>Agaricomycetidae</taxon>
        <taxon>Agaricales</taxon>
        <taxon>Agaricineae</taxon>
        <taxon>Strophariaceae</taxon>
        <taxon>Hypholoma</taxon>
    </lineage>
</organism>
<evidence type="ECO:0000256" key="4">
    <source>
        <dbReference type="PROSITE-ProRule" id="PRU00175"/>
    </source>
</evidence>
<accession>A0A0D2LPG5</accession>
<feature type="compositionally biased region" description="Low complexity" evidence="5">
    <location>
        <begin position="244"/>
        <end position="255"/>
    </location>
</feature>
<keyword evidence="8" id="KW-1185">Reference proteome</keyword>
<evidence type="ECO:0000313" key="7">
    <source>
        <dbReference type="EMBL" id="KJA30032.1"/>
    </source>
</evidence>
<evidence type="ECO:0000259" key="6">
    <source>
        <dbReference type="PROSITE" id="PS50089"/>
    </source>
</evidence>
<dbReference type="SUPFAM" id="SSF57850">
    <property type="entry name" value="RING/U-box"/>
    <property type="match status" value="1"/>
</dbReference>
<dbReference type="Gene3D" id="3.30.40.10">
    <property type="entry name" value="Zinc/RING finger domain, C3HC4 (zinc finger)"/>
    <property type="match status" value="1"/>
</dbReference>
<evidence type="ECO:0000256" key="2">
    <source>
        <dbReference type="ARBA" id="ARBA00022771"/>
    </source>
</evidence>